<dbReference type="RefSeq" id="WP_115792610.1">
    <property type="nucleotide sequence ID" value="NZ_QSLN01000007.1"/>
</dbReference>
<protein>
    <submittedName>
        <fullName evidence="2">Uncharacterized protein</fullName>
    </submittedName>
</protein>
<accession>A0A3D8P2Z6</accession>
<evidence type="ECO:0000256" key="1">
    <source>
        <dbReference type="SAM" id="MobiDB-lite"/>
    </source>
</evidence>
<keyword evidence="3" id="KW-1185">Reference proteome</keyword>
<dbReference type="AlphaFoldDB" id="A0A3D8P2Z6"/>
<dbReference type="EMBL" id="QSLN01000007">
    <property type="protein sequence ID" value="RDV82966.1"/>
    <property type="molecule type" value="Genomic_DNA"/>
</dbReference>
<sequence length="329" mass="36422">MAVVVLKDGRRRLELTERDMEFLRVLAGVGVLSLEHVRKFYGDAQQYHLNRVKKLVKWRLVRRRQGCVWPTSRLLDLLECGEQVVLVPRKRRGASFGIADLYLALRCVPGVEVKLRRELGGVERKHLVAAVYAGGREYGVFLLEGKSQFAIGRVFDGLKETGASRAVVLCLKKEGMEEFSRLAEVFCRGLGLGELLLLPADRGPAVLAGMLSPGFEGLLEGVFPGIERVAPWSWRWNGREVAVLVANDLVSRWRLLEGGCAGKLLVCLSGQRRFFSVLFPGAEFAVLRDDFSGWAELPPGLGVVERSSSPPCREVVTGGQGALRPERQG</sequence>
<gene>
    <name evidence="2" type="ORF">DXX99_06070</name>
</gene>
<comment type="caution">
    <text evidence="2">The sequence shown here is derived from an EMBL/GenBank/DDBJ whole genome shotgun (WGS) entry which is preliminary data.</text>
</comment>
<evidence type="ECO:0000313" key="2">
    <source>
        <dbReference type="EMBL" id="RDV82966.1"/>
    </source>
</evidence>
<organism evidence="2 3">
    <name type="scientific">Ammonifex thiophilus</name>
    <dbReference type="NCBI Taxonomy" id="444093"/>
    <lineage>
        <taxon>Bacteria</taxon>
        <taxon>Bacillati</taxon>
        <taxon>Bacillota</taxon>
        <taxon>Clostridia</taxon>
        <taxon>Thermoanaerobacterales</taxon>
        <taxon>Thermoanaerobacteraceae</taxon>
        <taxon>Ammonifex</taxon>
    </lineage>
</organism>
<evidence type="ECO:0000313" key="3">
    <source>
        <dbReference type="Proteomes" id="UP000256329"/>
    </source>
</evidence>
<proteinExistence type="predicted"/>
<reference evidence="2 3" key="1">
    <citation type="submission" date="2018-08" db="EMBL/GenBank/DDBJ databases">
        <title>Form III RuBisCO-mediated autotrophy in Thermodesulfobium bacteria.</title>
        <authorList>
            <person name="Toshchakov S.V."/>
            <person name="Kublanov I.V."/>
            <person name="Frolov E."/>
            <person name="Bonch-Osmolovskaya E.A."/>
            <person name="Tourova T.P."/>
            <person name="Chernych N.A."/>
            <person name="Lebedinsky A.V."/>
        </authorList>
    </citation>
    <scope>NUCLEOTIDE SEQUENCE [LARGE SCALE GENOMIC DNA]</scope>
    <source>
        <strain evidence="2 3">SR</strain>
    </source>
</reference>
<dbReference type="OrthoDB" id="9821999at2"/>
<name>A0A3D8P2Z6_9THEO</name>
<feature type="region of interest" description="Disordered" evidence="1">
    <location>
        <begin position="308"/>
        <end position="329"/>
    </location>
</feature>
<dbReference type="Proteomes" id="UP000256329">
    <property type="component" value="Unassembled WGS sequence"/>
</dbReference>